<keyword evidence="1" id="KW-0812">Transmembrane</keyword>
<dbReference type="NCBIfam" id="NF033493">
    <property type="entry name" value="MetS_like_NSS"/>
    <property type="match status" value="1"/>
</dbReference>
<reference evidence="2 3" key="2">
    <citation type="submission" date="2017-12" db="EMBL/GenBank/DDBJ databases">
        <title>Revising the taxonomy of the Acinetobacter lwoffii group: the description of Acinetobacter pseudolwoffii sp. nov. and emended description of Acinetobacter lwoffii.</title>
        <authorList>
            <person name="Nemec A."/>
        </authorList>
    </citation>
    <scope>NUCLEOTIDE SEQUENCE [LARGE SCALE GENOMIC DNA]</scope>
    <source>
        <strain evidence="2 3">ANC 5347</strain>
    </source>
</reference>
<feature type="transmembrane region" description="Helical" evidence="1">
    <location>
        <begin position="46"/>
        <end position="67"/>
    </location>
</feature>
<dbReference type="Pfam" id="PF16951">
    <property type="entry name" value="MaAIMP_sms"/>
    <property type="match status" value="1"/>
</dbReference>
<keyword evidence="1" id="KW-1133">Transmembrane helix</keyword>
<reference evidence="2 3" key="1">
    <citation type="submission" date="2017-11" db="EMBL/GenBank/DDBJ databases">
        <authorList>
            <person name="Han C.G."/>
        </authorList>
    </citation>
    <scope>NUCLEOTIDE SEQUENCE [LARGE SCALE GENOMIC DNA]</scope>
    <source>
        <strain evidence="2 3">ANC 5347</strain>
    </source>
</reference>
<proteinExistence type="predicted"/>
<evidence type="ECO:0000256" key="1">
    <source>
        <dbReference type="SAM" id="Phobius"/>
    </source>
</evidence>
<dbReference type="AlphaFoldDB" id="A0A2H9ULP6"/>
<name>A0A2H9ULP6_9GAMM</name>
<comment type="caution">
    <text evidence="2">The sequence shown here is derived from an EMBL/GenBank/DDBJ whole genome shotgun (WGS) entry which is preliminary data.</text>
</comment>
<evidence type="ECO:0008006" key="4">
    <source>
        <dbReference type="Google" id="ProtNLM"/>
    </source>
</evidence>
<accession>A0A2H9ULP6</accession>
<gene>
    <name evidence="2" type="ORF">CU320_07725</name>
</gene>
<dbReference type="EMBL" id="PGOZ01000008">
    <property type="protein sequence ID" value="PJI32611.1"/>
    <property type="molecule type" value="Genomic_DNA"/>
</dbReference>
<evidence type="ECO:0000313" key="2">
    <source>
        <dbReference type="EMBL" id="PJI32611.1"/>
    </source>
</evidence>
<dbReference type="InterPro" id="IPR031596">
    <property type="entry name" value="MaAIMP_sms"/>
</dbReference>
<dbReference type="Proteomes" id="UP000242351">
    <property type="component" value="Unassembled WGS sequence"/>
</dbReference>
<protein>
    <recommendedName>
        <fullName evidence="4">Methionine/alanine importer small subunit</fullName>
    </recommendedName>
</protein>
<organism evidence="2 3">
    <name type="scientific">Acinetobacter pseudolwoffii</name>
    <dbReference type="NCBI Taxonomy" id="2053287"/>
    <lineage>
        <taxon>Bacteria</taxon>
        <taxon>Pseudomonadati</taxon>
        <taxon>Pseudomonadota</taxon>
        <taxon>Gammaproteobacteria</taxon>
        <taxon>Moraxellales</taxon>
        <taxon>Moraxellaceae</taxon>
        <taxon>Acinetobacter</taxon>
    </lineage>
</organism>
<evidence type="ECO:0000313" key="3">
    <source>
        <dbReference type="Proteomes" id="UP000242351"/>
    </source>
</evidence>
<feature type="transmembrane region" description="Helical" evidence="1">
    <location>
        <begin position="15"/>
        <end position="34"/>
    </location>
</feature>
<sequence>MVAMLPAPCGWWVEVSWHSLFWAPFCLVWSKTIIARRATMNTSALVMMIISIVLLWGGLVLSVIHLAKNPEEPED</sequence>
<keyword evidence="1" id="KW-0472">Membrane</keyword>